<dbReference type="PROSITE" id="PS00061">
    <property type="entry name" value="ADH_SHORT"/>
    <property type="match status" value="1"/>
</dbReference>
<dbReference type="InterPro" id="IPR036291">
    <property type="entry name" value="NAD(P)-bd_dom_sf"/>
</dbReference>
<evidence type="ECO:0000256" key="3">
    <source>
        <dbReference type="RuleBase" id="RU000363"/>
    </source>
</evidence>
<dbReference type="AlphaFoldDB" id="A0A0A0JYM1"/>
<protein>
    <submittedName>
        <fullName evidence="4">Short-chain dehydrogenase</fullName>
    </submittedName>
</protein>
<keyword evidence="5" id="KW-1185">Reference proteome</keyword>
<dbReference type="Proteomes" id="UP000030013">
    <property type="component" value="Unassembled WGS sequence"/>
</dbReference>
<dbReference type="Gene3D" id="3.40.50.720">
    <property type="entry name" value="NAD(P)-binding Rossmann-like Domain"/>
    <property type="match status" value="1"/>
</dbReference>
<dbReference type="InterPro" id="IPR002347">
    <property type="entry name" value="SDR_fam"/>
</dbReference>
<keyword evidence="2" id="KW-0560">Oxidoreductase</keyword>
<dbReference type="GO" id="GO:0016616">
    <property type="term" value="F:oxidoreductase activity, acting on the CH-OH group of donors, NAD or NADP as acceptor"/>
    <property type="evidence" value="ECO:0007669"/>
    <property type="project" value="TreeGrafter"/>
</dbReference>
<dbReference type="PANTHER" id="PTHR42760:SF37">
    <property type="entry name" value="CLAVALDEHYDE DEHYDROGENASE"/>
    <property type="match status" value="1"/>
</dbReference>
<evidence type="ECO:0000256" key="2">
    <source>
        <dbReference type="ARBA" id="ARBA00023002"/>
    </source>
</evidence>
<accession>A0A0A0JYM1</accession>
<comment type="caution">
    <text evidence="4">The sequence shown here is derived from an EMBL/GenBank/DDBJ whole genome shotgun (WGS) entry which is preliminary data.</text>
</comment>
<proteinExistence type="inferred from homology"/>
<dbReference type="STRING" id="1385519.N801_15625"/>
<dbReference type="CDD" id="cd05233">
    <property type="entry name" value="SDR_c"/>
    <property type="match status" value="1"/>
</dbReference>
<evidence type="ECO:0000313" key="5">
    <source>
        <dbReference type="Proteomes" id="UP000030013"/>
    </source>
</evidence>
<evidence type="ECO:0000256" key="1">
    <source>
        <dbReference type="ARBA" id="ARBA00006484"/>
    </source>
</evidence>
<dbReference type="EMBL" id="AVPL01000004">
    <property type="protein sequence ID" value="KGN42510.1"/>
    <property type="molecule type" value="Genomic_DNA"/>
</dbReference>
<dbReference type="PRINTS" id="PR00080">
    <property type="entry name" value="SDRFAMILY"/>
</dbReference>
<sequence length="239" mass="25012">MAIVTGASRGIGAHVADALEQGGYAVERGSRSTAPVTDRGAVEAWVAEVVGRHGHVDLLVNNAGVIDAEVPLADSDPDQWWETVEVNVRGPYLMTRAVLPHLTPGTGRIVNINSGAAYRNAGVATAYNVSKGALARLTSQLGLGEDRAALVFDLAPGVVRTDMTESMVMHRGRTEWTSPGEVTELLLAIAAGDLDAWSGRLVRAGLDTPSSLSARASAGLGELDRTLGLIPWGDDDPLT</sequence>
<dbReference type="eggNOG" id="COG0300">
    <property type="taxonomic scope" value="Bacteria"/>
</dbReference>
<organism evidence="4 5">
    <name type="scientific">Knoellia aerolata DSM 18566</name>
    <dbReference type="NCBI Taxonomy" id="1385519"/>
    <lineage>
        <taxon>Bacteria</taxon>
        <taxon>Bacillati</taxon>
        <taxon>Actinomycetota</taxon>
        <taxon>Actinomycetes</taxon>
        <taxon>Micrococcales</taxon>
        <taxon>Intrasporangiaceae</taxon>
        <taxon>Knoellia</taxon>
    </lineage>
</organism>
<dbReference type="SUPFAM" id="SSF51735">
    <property type="entry name" value="NAD(P)-binding Rossmann-fold domains"/>
    <property type="match status" value="1"/>
</dbReference>
<evidence type="ECO:0000313" key="4">
    <source>
        <dbReference type="EMBL" id="KGN42510.1"/>
    </source>
</evidence>
<gene>
    <name evidence="4" type="ORF">N801_15625</name>
</gene>
<dbReference type="PRINTS" id="PR00081">
    <property type="entry name" value="GDHRDH"/>
</dbReference>
<reference evidence="4 5" key="1">
    <citation type="submission" date="2013-08" db="EMBL/GenBank/DDBJ databases">
        <title>The genome sequence of Knoellia aerolata.</title>
        <authorList>
            <person name="Zhu W."/>
            <person name="Wang G."/>
        </authorList>
    </citation>
    <scope>NUCLEOTIDE SEQUENCE [LARGE SCALE GENOMIC DNA]</scope>
    <source>
        <strain evidence="4 5">DSM 18566</strain>
    </source>
</reference>
<dbReference type="PANTHER" id="PTHR42760">
    <property type="entry name" value="SHORT-CHAIN DEHYDROGENASES/REDUCTASES FAMILY MEMBER"/>
    <property type="match status" value="1"/>
</dbReference>
<dbReference type="InterPro" id="IPR020904">
    <property type="entry name" value="Sc_DH/Rdtase_CS"/>
</dbReference>
<name>A0A0A0JYM1_9MICO</name>
<dbReference type="Pfam" id="PF00106">
    <property type="entry name" value="adh_short"/>
    <property type="match status" value="1"/>
</dbReference>
<comment type="similarity">
    <text evidence="1 3">Belongs to the short-chain dehydrogenases/reductases (SDR) family.</text>
</comment>